<dbReference type="InterPro" id="IPR000212">
    <property type="entry name" value="DNA_helicase_UvrD/REP"/>
</dbReference>
<dbReference type="GO" id="GO:0000725">
    <property type="term" value="P:recombinational repair"/>
    <property type="evidence" value="ECO:0007669"/>
    <property type="project" value="TreeGrafter"/>
</dbReference>
<organism evidence="1 2">
    <name type="scientific">Brevibacterium yomogidense</name>
    <dbReference type="NCBI Taxonomy" id="946573"/>
    <lineage>
        <taxon>Bacteria</taxon>
        <taxon>Bacillati</taxon>
        <taxon>Actinomycetota</taxon>
        <taxon>Actinomycetes</taxon>
        <taxon>Micrococcales</taxon>
        <taxon>Brevibacteriaceae</taxon>
        <taxon>Brevibacterium</taxon>
    </lineage>
</organism>
<dbReference type="GO" id="GO:0043138">
    <property type="term" value="F:3'-5' DNA helicase activity"/>
    <property type="evidence" value="ECO:0007669"/>
    <property type="project" value="TreeGrafter"/>
</dbReference>
<keyword evidence="1" id="KW-0378">Hydrolase</keyword>
<dbReference type="InterPro" id="IPR027417">
    <property type="entry name" value="P-loop_NTPase"/>
</dbReference>
<dbReference type="GO" id="GO:0005524">
    <property type="term" value="F:ATP binding"/>
    <property type="evidence" value="ECO:0007669"/>
    <property type="project" value="InterPro"/>
</dbReference>
<dbReference type="RefSeq" id="WP_087006895.1">
    <property type="nucleotide sequence ID" value="NZ_FWFF01000013.1"/>
</dbReference>
<gene>
    <name evidence="1" type="ORF">FM105_07610</name>
</gene>
<dbReference type="PANTHER" id="PTHR11070">
    <property type="entry name" value="UVRD / RECB / PCRA DNA HELICASE FAMILY MEMBER"/>
    <property type="match status" value="1"/>
</dbReference>
<dbReference type="GO" id="GO:0003677">
    <property type="term" value="F:DNA binding"/>
    <property type="evidence" value="ECO:0007669"/>
    <property type="project" value="InterPro"/>
</dbReference>
<evidence type="ECO:0000313" key="2">
    <source>
        <dbReference type="Proteomes" id="UP000196581"/>
    </source>
</evidence>
<dbReference type="GO" id="GO:0005829">
    <property type="term" value="C:cytosol"/>
    <property type="evidence" value="ECO:0007669"/>
    <property type="project" value="TreeGrafter"/>
</dbReference>
<dbReference type="SUPFAM" id="SSF52540">
    <property type="entry name" value="P-loop containing nucleoside triphosphate hydrolases"/>
    <property type="match status" value="1"/>
</dbReference>
<protein>
    <submittedName>
        <fullName evidence="1">Superfamily I DNA and RNA helicases</fullName>
    </submittedName>
</protein>
<name>A0A1X6XEY3_9MICO</name>
<keyword evidence="1" id="KW-0547">Nucleotide-binding</keyword>
<accession>A0A1X6XEY3</accession>
<dbReference type="Proteomes" id="UP000196581">
    <property type="component" value="Unassembled WGS sequence"/>
</dbReference>
<keyword evidence="2" id="KW-1185">Reference proteome</keyword>
<evidence type="ECO:0000313" key="1">
    <source>
        <dbReference type="EMBL" id="SLM97718.1"/>
    </source>
</evidence>
<keyword evidence="1" id="KW-0347">Helicase</keyword>
<keyword evidence="1" id="KW-0067">ATP-binding</keyword>
<dbReference type="PANTHER" id="PTHR11070:SF45">
    <property type="entry name" value="DNA 3'-5' HELICASE"/>
    <property type="match status" value="1"/>
</dbReference>
<proteinExistence type="predicted"/>
<sequence length="769" mass="83495">MTERSEIAHEQAQIDTLYARLDELRAETRASLSSVRRSKVGGHHQNRSERDAFATMYEDALIRYQSAEDGLCFGRIDASDGETTYIGRIGLSAQDRTQLLMDWRAPASEPFYRATAAEPSGLVRRRHIATRARTVTGVEDDVLDLEGLDEEERSRLQGEGALMASLDARRTGRMGDIVATIQSEQDRIIRRDLAGTLVVQGGPGTGKTAVALHRAAYLLYRHRQRIAKSGVLLIGPSPVFLRYIERVLPSLGETGAVLLTPGQLMPGVDTSRRDAADTAAVKGDLRMADVVRKMVRSYQRVPTEEQRLGVGPYAVTLRPSDVRTARERARRTDDSHNAARTVFVQVLLRSLAEELARAQGLDSPGERLPELLEDLRASRDVRIAVNLCWLPLTTTGVLDAMLSKRHRLTAASRGILSAAEVDTLLRPKGAPLTVEDVPLLDEIAELIGTDGTPADRGQDPEVEYAEAVVDMTDTGTWVTPQQLAQRYRETAAAGEVSDRAANDREWTFGHLVADEAQELSPMQLRLLFRRVPSKSATLVGDLAQASATDASRTWHSVLSPHVGDRFGLEELTVSYRTPRSIMGPANALLAARFPALTLPEAVRDGDESPRRRRYDSVQALVEELPAIIGREAAAVDGGRVAVIVPEALMELVEHAIAAESAESAEQSGSGALRFEDVGFGPTAIDHRIAVLTPYDAKGLEFDSVIVAEPALIAPLQADPEGDRSTDAGIGALYVALTRSTSRLAILAANPSILDEHFTETVPGADAPGG</sequence>
<dbReference type="Gene3D" id="3.40.50.300">
    <property type="entry name" value="P-loop containing nucleotide triphosphate hydrolases"/>
    <property type="match status" value="2"/>
</dbReference>
<dbReference type="EMBL" id="FWFF01000013">
    <property type="protein sequence ID" value="SLM97718.1"/>
    <property type="molecule type" value="Genomic_DNA"/>
</dbReference>
<reference evidence="2" key="1">
    <citation type="submission" date="2017-02" db="EMBL/GenBank/DDBJ databases">
        <authorList>
            <person name="Dridi B."/>
        </authorList>
    </citation>
    <scope>NUCLEOTIDE SEQUENCE [LARGE SCALE GENOMIC DNA]</scope>
    <source>
        <strain evidence="2">B Co 03.10</strain>
    </source>
</reference>
<dbReference type="AlphaFoldDB" id="A0A1X6XEY3"/>